<dbReference type="InterPro" id="IPR036291">
    <property type="entry name" value="NAD(P)-bd_dom_sf"/>
</dbReference>
<keyword evidence="2 3" id="KW-0560">Oxidoreductase</keyword>
<dbReference type="PANTHER" id="PTHR42760:SF115">
    <property type="entry name" value="3-OXOACYL-[ACYL-CARRIER-PROTEIN] REDUCTASE FABG"/>
    <property type="match status" value="1"/>
</dbReference>
<evidence type="ECO:0000313" key="3">
    <source>
        <dbReference type="EMBL" id="CCO46470.1"/>
    </source>
</evidence>
<accession>A0AAV2VP11</accession>
<dbReference type="InterPro" id="IPR002347">
    <property type="entry name" value="SDR_fam"/>
</dbReference>
<comment type="similarity">
    <text evidence="1">Belongs to the short-chain dehydrogenases/reductases (SDR) family.</text>
</comment>
<dbReference type="Proteomes" id="UP000018211">
    <property type="component" value="Unassembled WGS sequence"/>
</dbReference>
<protein>
    <submittedName>
        <fullName evidence="3">3-oxoacyl-(Acyl-carrier-protein) reductase</fullName>
        <ecNumber evidence="3">1.1.1.100</ecNumber>
    </submittedName>
</protein>
<comment type="caution">
    <text evidence="3">The sequence shown here is derived from an EMBL/GenBank/DDBJ whole genome shotgun (WGS) entry which is preliminary data.</text>
</comment>
<dbReference type="Pfam" id="PF13561">
    <property type="entry name" value="adh_short_C2"/>
    <property type="match status" value="1"/>
</dbReference>
<reference evidence="3 4" key="1">
    <citation type="journal article" date="2013" name="ISME J.">
        <title>Comparative genomics of pathogenic lineages of Vibrio nigripulchritudo identifies virulence-associated traits.</title>
        <authorList>
            <person name="Goudenege D."/>
            <person name="Labreuche Y."/>
            <person name="Krin E."/>
            <person name="Ansquer D."/>
            <person name="Mangenot S."/>
            <person name="Calteau A."/>
            <person name="Medigue C."/>
            <person name="Mazel D."/>
            <person name="Polz M.F."/>
            <person name="Le Roux F."/>
        </authorList>
    </citation>
    <scope>NUCLEOTIDE SEQUENCE [LARGE SCALE GENOMIC DNA]</scope>
    <source>
        <strain evidence="3 4">SOn1</strain>
    </source>
</reference>
<sequence length="262" mass="28037">MDYQRAFDFSGKVVAIIGAGSGIGLEAARAFASCGADLALLDLNAEALKRARSALTSMGYISSERSVFIQALDVTDEQAVVSAAEAVVDEFGQVDVLVNSAGIAELHEADEIAERNWKRVMDVNMNGTFWACRAFATHMLKRQSGAIINMGSMSGNIINTPQFASSYMASKGGVHQLTKALAVEWAQKGIRVNALAPGYIATEMTLEMRSRPELFNKWIEMTPMGRCGTPSEVAALILFLASDVSSYMTGAIVAIDGGYTCL</sequence>
<dbReference type="PANTHER" id="PTHR42760">
    <property type="entry name" value="SHORT-CHAIN DEHYDROGENASES/REDUCTASES FAMILY MEMBER"/>
    <property type="match status" value="1"/>
</dbReference>
<dbReference type="AlphaFoldDB" id="A0AAV2VP11"/>
<evidence type="ECO:0000256" key="1">
    <source>
        <dbReference type="ARBA" id="ARBA00006484"/>
    </source>
</evidence>
<gene>
    <name evidence="3" type="ORF">VIBNISOn1_1790011</name>
</gene>
<organism evidence="3 4">
    <name type="scientific">Vibrio nigripulchritudo SOn1</name>
    <dbReference type="NCBI Taxonomy" id="1238450"/>
    <lineage>
        <taxon>Bacteria</taxon>
        <taxon>Pseudomonadati</taxon>
        <taxon>Pseudomonadota</taxon>
        <taxon>Gammaproteobacteria</taxon>
        <taxon>Vibrionales</taxon>
        <taxon>Vibrionaceae</taxon>
        <taxon>Vibrio</taxon>
    </lineage>
</organism>
<dbReference type="PRINTS" id="PR00081">
    <property type="entry name" value="GDHRDH"/>
</dbReference>
<dbReference type="RefSeq" id="WP_022611588.1">
    <property type="nucleotide sequence ID" value="NZ_LK391965.1"/>
</dbReference>
<dbReference type="GO" id="GO:0004316">
    <property type="term" value="F:3-oxoacyl-[acyl-carrier-protein] reductase (NADPH) activity"/>
    <property type="evidence" value="ECO:0007669"/>
    <property type="project" value="UniProtKB-EC"/>
</dbReference>
<evidence type="ECO:0000256" key="2">
    <source>
        <dbReference type="ARBA" id="ARBA00023002"/>
    </source>
</evidence>
<dbReference type="GO" id="GO:0005975">
    <property type="term" value="P:carbohydrate metabolic process"/>
    <property type="evidence" value="ECO:0007669"/>
    <property type="project" value="UniProtKB-ARBA"/>
</dbReference>
<dbReference type="EMBL" id="CAOF01000089">
    <property type="protein sequence ID" value="CCO46470.1"/>
    <property type="molecule type" value="Genomic_DNA"/>
</dbReference>
<dbReference type="EC" id="1.1.1.100" evidence="3"/>
<name>A0AAV2VP11_9VIBR</name>
<proteinExistence type="inferred from homology"/>
<dbReference type="FunFam" id="3.40.50.720:FF:000240">
    <property type="entry name" value="SDR family oxidoreductase"/>
    <property type="match status" value="1"/>
</dbReference>
<evidence type="ECO:0000313" key="4">
    <source>
        <dbReference type="Proteomes" id="UP000018211"/>
    </source>
</evidence>
<dbReference type="SUPFAM" id="SSF51735">
    <property type="entry name" value="NAD(P)-binding Rossmann-fold domains"/>
    <property type="match status" value="1"/>
</dbReference>
<dbReference type="Gene3D" id="3.40.50.720">
    <property type="entry name" value="NAD(P)-binding Rossmann-like Domain"/>
    <property type="match status" value="1"/>
</dbReference>
<dbReference type="PRINTS" id="PR00080">
    <property type="entry name" value="SDRFAMILY"/>
</dbReference>
<dbReference type="NCBIfam" id="NF005559">
    <property type="entry name" value="PRK07231.1"/>
    <property type="match status" value="1"/>
</dbReference>